<comment type="caution">
    <text evidence="3">The sequence shown here is derived from an EMBL/GenBank/DDBJ whole genome shotgun (WGS) entry which is preliminary data.</text>
</comment>
<proteinExistence type="inferred from homology"/>
<dbReference type="Pfam" id="PF03401">
    <property type="entry name" value="TctC"/>
    <property type="match status" value="1"/>
</dbReference>
<dbReference type="PANTHER" id="PTHR42928:SF5">
    <property type="entry name" value="BLR1237 PROTEIN"/>
    <property type="match status" value="1"/>
</dbReference>
<dbReference type="InterPro" id="IPR042100">
    <property type="entry name" value="Bug_dom1"/>
</dbReference>
<evidence type="ECO:0000256" key="2">
    <source>
        <dbReference type="SAM" id="MobiDB-lite"/>
    </source>
</evidence>
<dbReference type="AlphaFoldDB" id="A0A327M3S9"/>
<name>A0A327M3S9_9PROT</name>
<evidence type="ECO:0000256" key="1">
    <source>
        <dbReference type="ARBA" id="ARBA00006987"/>
    </source>
</evidence>
<dbReference type="Gene3D" id="3.40.190.10">
    <property type="entry name" value="Periplasmic binding protein-like II"/>
    <property type="match status" value="1"/>
</dbReference>
<dbReference type="OrthoDB" id="7263028at2"/>
<dbReference type="PANTHER" id="PTHR42928">
    <property type="entry name" value="TRICARBOXYLATE-BINDING PROTEIN"/>
    <property type="match status" value="1"/>
</dbReference>
<dbReference type="Gene3D" id="3.40.190.150">
    <property type="entry name" value="Bordetella uptake gene, domain 1"/>
    <property type="match status" value="1"/>
</dbReference>
<feature type="region of interest" description="Disordered" evidence="2">
    <location>
        <begin position="1"/>
        <end position="21"/>
    </location>
</feature>
<dbReference type="InterPro" id="IPR005064">
    <property type="entry name" value="BUG"/>
</dbReference>
<dbReference type="Proteomes" id="UP000249065">
    <property type="component" value="Unassembled WGS sequence"/>
</dbReference>
<reference evidence="4" key="1">
    <citation type="submission" date="2018-06" db="EMBL/GenBank/DDBJ databases">
        <authorList>
            <person name="Khan S.A."/>
        </authorList>
    </citation>
    <scope>NUCLEOTIDE SEQUENCE [LARGE SCALE GENOMIC DNA]</scope>
    <source>
        <strain evidence="4">DB-1506</strain>
    </source>
</reference>
<evidence type="ECO:0000313" key="3">
    <source>
        <dbReference type="EMBL" id="RAI56984.1"/>
    </source>
</evidence>
<comment type="similarity">
    <text evidence="1">Belongs to the UPF0065 (bug) family.</text>
</comment>
<dbReference type="EMBL" id="QLIX01000022">
    <property type="protein sequence ID" value="RAI56984.1"/>
    <property type="molecule type" value="Genomic_DNA"/>
</dbReference>
<protein>
    <submittedName>
        <fullName evidence="3">Tripartite tricarboxylate transporter substrate binding protein</fullName>
    </submittedName>
</protein>
<dbReference type="SUPFAM" id="SSF53850">
    <property type="entry name" value="Periplasmic binding protein-like II"/>
    <property type="match status" value="1"/>
</dbReference>
<keyword evidence="4" id="KW-1185">Reference proteome</keyword>
<organism evidence="3 4">
    <name type="scientific">Roseicella frigidaeris</name>
    <dbReference type="NCBI Taxonomy" id="2230885"/>
    <lineage>
        <taxon>Bacteria</taxon>
        <taxon>Pseudomonadati</taxon>
        <taxon>Pseudomonadota</taxon>
        <taxon>Alphaproteobacteria</taxon>
        <taxon>Acetobacterales</taxon>
        <taxon>Roseomonadaceae</taxon>
        <taxon>Roseicella</taxon>
    </lineage>
</organism>
<gene>
    <name evidence="3" type="ORF">DOO78_21000</name>
</gene>
<accession>A0A327M3S9</accession>
<evidence type="ECO:0000313" key="4">
    <source>
        <dbReference type="Proteomes" id="UP000249065"/>
    </source>
</evidence>
<sequence>MGRLRNARGNGQANARQPQWCPAPRYDLPASGFRGIWGGASPGSPAMPLPRRLLLAAALAAPALRTARAEAWPDRVVTLVVPFLAGGSTDIAARILAERLGAVLGGEAGPARIVVENRSGAGGSVGAEWVRHRPADGATLMLASASALATNPAALPQQTPYDPIGDFTQIALIGGGPIVLVVPAASPFGGVPELLAAIRAAPGRYTWATSGAGGIGHLTGEYLKLQAGGLKAEHVPYRGGSAVMEALAKGEVDYSLEVLASTAPHIRDGLSRGLAVSALQRHPLFPAIPTLAESGLPGFEVTTWNMLVAPAGLPPGIVAILAAGVRKVLAEEATAQRLAQAGVDPAPPGSPAEARAFLVTELAKFRGIVAQSGLELGRR</sequence>